<dbReference type="GO" id="GO:0005886">
    <property type="term" value="C:plasma membrane"/>
    <property type="evidence" value="ECO:0007669"/>
    <property type="project" value="UniProtKB-SubCell"/>
</dbReference>
<keyword evidence="4 8" id="KW-1003">Cell membrane</keyword>
<evidence type="ECO:0000256" key="8">
    <source>
        <dbReference type="RuleBase" id="RU363041"/>
    </source>
</evidence>
<evidence type="ECO:0000313" key="9">
    <source>
        <dbReference type="EMBL" id="PAU48364.1"/>
    </source>
</evidence>
<feature type="transmembrane region" description="Helical" evidence="8">
    <location>
        <begin position="137"/>
        <end position="170"/>
    </location>
</feature>
<comment type="subcellular location">
    <subcellularLocation>
        <location evidence="1 8">Cell membrane</location>
        <topology evidence="1 8">Multi-pass membrane protein</topology>
    </subcellularLocation>
</comment>
<dbReference type="InterPro" id="IPR002781">
    <property type="entry name" value="TM_pro_TauE-like"/>
</dbReference>
<name>A0A2A2DA20_9ACTN</name>
<dbReference type="AlphaFoldDB" id="A0A2A2DA20"/>
<keyword evidence="3" id="KW-0813">Transport</keyword>
<keyword evidence="5 8" id="KW-0812">Transmembrane</keyword>
<dbReference type="RefSeq" id="WP_095581243.1">
    <property type="nucleotide sequence ID" value="NZ_JAJQQS010000019.1"/>
</dbReference>
<evidence type="ECO:0000256" key="7">
    <source>
        <dbReference type="ARBA" id="ARBA00023136"/>
    </source>
</evidence>
<dbReference type="Proteomes" id="UP000218944">
    <property type="component" value="Unassembled WGS sequence"/>
</dbReference>
<keyword evidence="7 8" id="KW-0472">Membrane</keyword>
<reference evidence="9 10" key="1">
    <citation type="submission" date="2017-08" db="EMBL/GenBank/DDBJ databases">
        <title>Genome sequence of Streptomyces albireticuli NRRL B-1670.</title>
        <authorList>
            <person name="Graham D.E."/>
            <person name="Mahan K.M."/>
            <person name="Klingeman D.M."/>
            <person name="Hettich R.L."/>
            <person name="Parry R.J."/>
            <person name="Spain J.C."/>
        </authorList>
    </citation>
    <scope>NUCLEOTIDE SEQUENCE [LARGE SCALE GENOMIC DNA]</scope>
    <source>
        <strain evidence="9 10">NRRL B-1670</strain>
    </source>
</reference>
<evidence type="ECO:0000256" key="2">
    <source>
        <dbReference type="ARBA" id="ARBA00009142"/>
    </source>
</evidence>
<evidence type="ECO:0000256" key="6">
    <source>
        <dbReference type="ARBA" id="ARBA00022989"/>
    </source>
</evidence>
<comment type="caution">
    <text evidence="9">The sequence shown here is derived from an EMBL/GenBank/DDBJ whole genome shotgun (WGS) entry which is preliminary data.</text>
</comment>
<dbReference type="Pfam" id="PF01925">
    <property type="entry name" value="TauE"/>
    <property type="match status" value="1"/>
</dbReference>
<feature type="transmembrane region" description="Helical" evidence="8">
    <location>
        <begin position="190"/>
        <end position="211"/>
    </location>
</feature>
<evidence type="ECO:0000313" key="10">
    <source>
        <dbReference type="Proteomes" id="UP000218944"/>
    </source>
</evidence>
<evidence type="ECO:0000256" key="4">
    <source>
        <dbReference type="ARBA" id="ARBA00022475"/>
    </source>
</evidence>
<organism evidence="9 10">
    <name type="scientific">Streptomyces albireticuli</name>
    <dbReference type="NCBI Taxonomy" id="1940"/>
    <lineage>
        <taxon>Bacteria</taxon>
        <taxon>Bacillati</taxon>
        <taxon>Actinomycetota</taxon>
        <taxon>Actinomycetes</taxon>
        <taxon>Kitasatosporales</taxon>
        <taxon>Streptomycetaceae</taxon>
        <taxon>Streptomyces</taxon>
    </lineage>
</organism>
<dbReference type="PANTHER" id="PTHR30269">
    <property type="entry name" value="TRANSMEMBRANE PROTEIN YFCA"/>
    <property type="match status" value="1"/>
</dbReference>
<evidence type="ECO:0000256" key="5">
    <source>
        <dbReference type="ARBA" id="ARBA00022692"/>
    </source>
</evidence>
<protein>
    <recommendedName>
        <fullName evidence="8">Probable membrane transporter protein</fullName>
    </recommendedName>
</protein>
<dbReference type="EMBL" id="NSJV01000260">
    <property type="protein sequence ID" value="PAU48364.1"/>
    <property type="molecule type" value="Genomic_DNA"/>
</dbReference>
<proteinExistence type="inferred from homology"/>
<feature type="transmembrane region" description="Helical" evidence="8">
    <location>
        <begin position="232"/>
        <end position="249"/>
    </location>
</feature>
<feature type="transmembrane region" description="Helical" evidence="8">
    <location>
        <begin position="99"/>
        <end position="117"/>
    </location>
</feature>
<dbReference type="InterPro" id="IPR052017">
    <property type="entry name" value="TSUP"/>
</dbReference>
<evidence type="ECO:0000256" key="1">
    <source>
        <dbReference type="ARBA" id="ARBA00004651"/>
    </source>
</evidence>
<accession>A0A2A2DA20</accession>
<keyword evidence="6 8" id="KW-1133">Transmembrane helix</keyword>
<feature type="transmembrane region" description="Helical" evidence="8">
    <location>
        <begin position="75"/>
        <end position="93"/>
    </location>
</feature>
<keyword evidence="10" id="KW-1185">Reference proteome</keyword>
<evidence type="ECO:0000256" key="3">
    <source>
        <dbReference type="ARBA" id="ARBA00022448"/>
    </source>
</evidence>
<dbReference type="PANTHER" id="PTHR30269:SF0">
    <property type="entry name" value="MEMBRANE TRANSPORTER PROTEIN YFCA-RELATED"/>
    <property type="match status" value="1"/>
</dbReference>
<comment type="similarity">
    <text evidence="2 8">Belongs to the 4-toluene sulfonate uptake permease (TSUP) (TC 2.A.102) family.</text>
</comment>
<gene>
    <name evidence="9" type="ORF">CK936_13715</name>
</gene>
<sequence>MTVGQELLLVLAGLGAGVMNTVVGSGTLITFPALLAAGLPPVTANVVNNIGLAPGSLSGAVGYRDQVPPPPRRTLTLAAAAAVGAVAGALLLLTLPSTVFRAVAPALIGLAVLLAALQPRLNQALLVRHPAPSTRAAVPLTLAVLLTSVYGGYFGAGQGVLLFACMSILMREPLQQVNGLKNTLQAVDNTVSALIFSCTAHVNWTAALLLASGATAGGQIGARAGRRLSATALRVIVVAVGLAGLVHLARG</sequence>